<protein>
    <recommendedName>
        <fullName evidence="3">SCP domain-containing protein</fullName>
    </recommendedName>
</protein>
<dbReference type="PANTHER" id="PTHR31157:SF1">
    <property type="entry name" value="SCP DOMAIN-CONTAINING PROTEIN"/>
    <property type="match status" value="1"/>
</dbReference>
<sequence>MARPTGPRPEHLNRAEMPRPRRNDHPDEHIWVGDLNAQRGHFDTAAAASGHRARHVAPRQRPWRAAGMIGGLLALLGAVSFVAYSPTDAEPMPVAADAPPAALAPGGGAGAPADAGTPTPRTPASARAAAPAAATPARQPTTSRTRTLQRRPNRPARPVTNGGGKTAIEDKVTALINKEREANGCDAARTDEKLRAASRAHSADMALHGYFDHTSKDGRSPWDRAKAAGYEAPTGENIAKGHRTPELVVQGWMDSPGHRANILNCKSKATAVGLAYDSGDTPLWTQMFGAR</sequence>
<dbReference type="Proteomes" id="UP001499978">
    <property type="component" value="Unassembled WGS sequence"/>
</dbReference>
<reference evidence="4 5" key="1">
    <citation type="journal article" date="2019" name="Int. J. Syst. Evol. Microbiol.">
        <title>The Global Catalogue of Microorganisms (GCM) 10K type strain sequencing project: providing services to taxonomists for standard genome sequencing and annotation.</title>
        <authorList>
            <consortium name="The Broad Institute Genomics Platform"/>
            <consortium name="The Broad Institute Genome Sequencing Center for Infectious Disease"/>
            <person name="Wu L."/>
            <person name="Ma J."/>
        </authorList>
    </citation>
    <scope>NUCLEOTIDE SEQUENCE [LARGE SCALE GENOMIC DNA]</scope>
    <source>
        <strain evidence="4 5">JCM 3367</strain>
    </source>
</reference>
<organism evidence="4 5">
    <name type="scientific">Pilimelia columellifera subsp. columellifera</name>
    <dbReference type="NCBI Taxonomy" id="706583"/>
    <lineage>
        <taxon>Bacteria</taxon>
        <taxon>Bacillati</taxon>
        <taxon>Actinomycetota</taxon>
        <taxon>Actinomycetes</taxon>
        <taxon>Micromonosporales</taxon>
        <taxon>Micromonosporaceae</taxon>
        <taxon>Pilimelia</taxon>
    </lineage>
</organism>
<feature type="region of interest" description="Disordered" evidence="1">
    <location>
        <begin position="1"/>
        <end position="28"/>
    </location>
</feature>
<dbReference type="InterPro" id="IPR035940">
    <property type="entry name" value="CAP_sf"/>
</dbReference>
<dbReference type="SUPFAM" id="SSF55797">
    <property type="entry name" value="PR-1-like"/>
    <property type="match status" value="1"/>
</dbReference>
<feature type="compositionally biased region" description="Low complexity" evidence="1">
    <location>
        <begin position="111"/>
        <end position="146"/>
    </location>
</feature>
<evidence type="ECO:0000256" key="2">
    <source>
        <dbReference type="SAM" id="Phobius"/>
    </source>
</evidence>
<feature type="domain" description="SCP" evidence="3">
    <location>
        <begin position="174"/>
        <end position="288"/>
    </location>
</feature>
<dbReference type="Pfam" id="PF00188">
    <property type="entry name" value="CAP"/>
    <property type="match status" value="1"/>
</dbReference>
<evidence type="ECO:0000313" key="5">
    <source>
        <dbReference type="Proteomes" id="UP001499978"/>
    </source>
</evidence>
<keyword evidence="5" id="KW-1185">Reference proteome</keyword>
<dbReference type="Gene3D" id="3.40.33.10">
    <property type="entry name" value="CAP"/>
    <property type="match status" value="1"/>
</dbReference>
<feature type="compositionally biased region" description="Low complexity" evidence="1">
    <location>
        <begin position="95"/>
        <end position="104"/>
    </location>
</feature>
<accession>A0ABN3N4L1</accession>
<dbReference type="RefSeq" id="WP_344168224.1">
    <property type="nucleotide sequence ID" value="NZ_BAAARY010000002.1"/>
</dbReference>
<dbReference type="InterPro" id="IPR014044">
    <property type="entry name" value="CAP_dom"/>
</dbReference>
<evidence type="ECO:0000313" key="4">
    <source>
        <dbReference type="EMBL" id="GAA2514039.1"/>
    </source>
</evidence>
<evidence type="ECO:0000259" key="3">
    <source>
        <dbReference type="Pfam" id="PF00188"/>
    </source>
</evidence>
<comment type="caution">
    <text evidence="4">The sequence shown here is derived from an EMBL/GenBank/DDBJ whole genome shotgun (WGS) entry which is preliminary data.</text>
</comment>
<dbReference type="PANTHER" id="PTHR31157">
    <property type="entry name" value="SCP DOMAIN-CONTAINING PROTEIN"/>
    <property type="match status" value="1"/>
</dbReference>
<dbReference type="CDD" id="cd05379">
    <property type="entry name" value="CAP_bacterial"/>
    <property type="match status" value="1"/>
</dbReference>
<gene>
    <name evidence="4" type="ORF">GCM10010201_07450</name>
</gene>
<keyword evidence="2" id="KW-1133">Transmembrane helix</keyword>
<name>A0ABN3N4L1_9ACTN</name>
<evidence type="ECO:0000256" key="1">
    <source>
        <dbReference type="SAM" id="MobiDB-lite"/>
    </source>
</evidence>
<feature type="compositionally biased region" description="Basic and acidic residues" evidence="1">
    <location>
        <begin position="8"/>
        <end position="28"/>
    </location>
</feature>
<keyword evidence="2" id="KW-0812">Transmembrane</keyword>
<keyword evidence="2" id="KW-0472">Membrane</keyword>
<feature type="transmembrane region" description="Helical" evidence="2">
    <location>
        <begin position="63"/>
        <end position="84"/>
    </location>
</feature>
<feature type="region of interest" description="Disordered" evidence="1">
    <location>
        <begin position="95"/>
        <end position="168"/>
    </location>
</feature>
<dbReference type="EMBL" id="BAAARY010000002">
    <property type="protein sequence ID" value="GAA2514039.1"/>
    <property type="molecule type" value="Genomic_DNA"/>
</dbReference>
<proteinExistence type="predicted"/>